<evidence type="ECO:0000259" key="7">
    <source>
        <dbReference type="PROSITE" id="PS50928"/>
    </source>
</evidence>
<dbReference type="GO" id="GO:0005886">
    <property type="term" value="C:plasma membrane"/>
    <property type="evidence" value="ECO:0007669"/>
    <property type="project" value="UniProtKB-SubCell"/>
</dbReference>
<dbReference type="Proteomes" id="UP000548423">
    <property type="component" value="Unassembled WGS sequence"/>
</dbReference>
<feature type="transmembrane region" description="Helical" evidence="6">
    <location>
        <begin position="32"/>
        <end position="56"/>
    </location>
</feature>
<evidence type="ECO:0000256" key="5">
    <source>
        <dbReference type="ARBA" id="ARBA00023136"/>
    </source>
</evidence>
<dbReference type="SUPFAM" id="SSF161098">
    <property type="entry name" value="MetI-like"/>
    <property type="match status" value="1"/>
</dbReference>
<dbReference type="PANTHER" id="PTHR43759">
    <property type="entry name" value="TREHALOSE TRANSPORT SYSTEM PERMEASE PROTEIN SUGA"/>
    <property type="match status" value="1"/>
</dbReference>
<dbReference type="EMBL" id="JACCBX010000005">
    <property type="protein sequence ID" value="NYE05738.1"/>
    <property type="molecule type" value="Genomic_DNA"/>
</dbReference>
<evidence type="ECO:0000256" key="6">
    <source>
        <dbReference type="RuleBase" id="RU363032"/>
    </source>
</evidence>
<evidence type="ECO:0000256" key="1">
    <source>
        <dbReference type="ARBA" id="ARBA00004141"/>
    </source>
</evidence>
<sequence>MSSQTDYQLTSLPNNKLVKKRRSFSRIVKNPAFLFLLPTIIVFVLLGVYPTVSAIWTSLLSYNLTEPSNVEFVFLQNYISIFKEGRFWIALWHSAQFVVTGVGLSFVIGLFIAMLLNKITRFKTFYQVGFLIPMVISPTVAAYNFKFMYNYNFGIFNSLLEKVGLERIDFLGNSATALWATVVIDIWQWTPLVILILLAGLETLPKEPYEAALIDGASPLKTFFSITIPLLKPFIIIAILIRLMDSLKVYEYIQLVTASGPGTSSETLNTYLATVGFNWFEMGSGSALGLIALNITSLLSLFLVKKTNMFKAGEEH</sequence>
<dbReference type="InterPro" id="IPR000515">
    <property type="entry name" value="MetI-like"/>
</dbReference>
<reference evidence="9" key="1">
    <citation type="submission" date="2020-07" db="EMBL/GenBank/DDBJ databases">
        <authorList>
            <person name="Partida-Martinez L."/>
            <person name="Huntemann M."/>
            <person name="Clum A."/>
            <person name="Wang J."/>
            <person name="Palaniappan K."/>
            <person name="Ritter S."/>
            <person name="Chen I.-M."/>
            <person name="Stamatis D."/>
            <person name="Reddy T."/>
            <person name="O'Malley R."/>
            <person name="Daum C."/>
            <person name="Shapiro N."/>
            <person name="Ivanova N."/>
            <person name="Kyrpides N."/>
            <person name="Woyke T."/>
        </authorList>
    </citation>
    <scope>NUCLEOTIDE SEQUENCE [LARGE SCALE GENOMIC DNA]</scope>
    <source>
        <strain evidence="9">AT2.8</strain>
    </source>
</reference>
<dbReference type="PANTHER" id="PTHR43759:SF1">
    <property type="entry name" value="GLUCOSE IMPORT SYSTEM PERMEASE PROTEIN GLCT"/>
    <property type="match status" value="1"/>
</dbReference>
<evidence type="ECO:0000313" key="9">
    <source>
        <dbReference type="Proteomes" id="UP000548423"/>
    </source>
</evidence>
<feature type="domain" description="ABC transmembrane type-1" evidence="7">
    <location>
        <begin position="91"/>
        <end position="303"/>
    </location>
</feature>
<gene>
    <name evidence="8" type="ORF">F4694_002513</name>
</gene>
<evidence type="ECO:0000313" key="8">
    <source>
        <dbReference type="EMBL" id="NYE05738.1"/>
    </source>
</evidence>
<accession>A0A852TED3</accession>
<keyword evidence="8" id="KW-0762">Sugar transport</keyword>
<name>A0A852TED3_9BACI</name>
<comment type="subcellular location">
    <subcellularLocation>
        <location evidence="6">Cell membrane</location>
        <topology evidence="6">Multi-pass membrane protein</topology>
    </subcellularLocation>
    <subcellularLocation>
        <location evidence="1">Membrane</location>
        <topology evidence="1">Multi-pass membrane protein</topology>
    </subcellularLocation>
</comment>
<dbReference type="InterPro" id="IPR052730">
    <property type="entry name" value="Sugar_ABC_transporter"/>
</dbReference>
<keyword evidence="2 6" id="KW-0813">Transport</keyword>
<reference evidence="9" key="2">
    <citation type="submission" date="2020-08" db="EMBL/GenBank/DDBJ databases">
        <title>The Agave Microbiome: Exploring the role of microbial communities in plant adaptations to desert environments.</title>
        <authorList>
            <person name="Partida-Martinez L.P."/>
        </authorList>
    </citation>
    <scope>NUCLEOTIDE SEQUENCE [LARGE SCALE GENOMIC DNA]</scope>
    <source>
        <strain evidence="9">AT2.8</strain>
    </source>
</reference>
<keyword evidence="3 6" id="KW-0812">Transmembrane</keyword>
<keyword evidence="5 6" id="KW-0472">Membrane</keyword>
<dbReference type="Gene3D" id="1.10.3720.10">
    <property type="entry name" value="MetI-like"/>
    <property type="match status" value="1"/>
</dbReference>
<feature type="transmembrane region" description="Helical" evidence="6">
    <location>
        <begin position="95"/>
        <end position="116"/>
    </location>
</feature>
<evidence type="ECO:0000256" key="2">
    <source>
        <dbReference type="ARBA" id="ARBA00022448"/>
    </source>
</evidence>
<feature type="transmembrane region" description="Helical" evidence="6">
    <location>
        <begin position="222"/>
        <end position="241"/>
    </location>
</feature>
<comment type="similarity">
    <text evidence="6">Belongs to the binding-protein-dependent transport system permease family.</text>
</comment>
<organism evidence="8 9">
    <name type="scientific">Neobacillus niacini</name>
    <dbReference type="NCBI Taxonomy" id="86668"/>
    <lineage>
        <taxon>Bacteria</taxon>
        <taxon>Bacillati</taxon>
        <taxon>Bacillota</taxon>
        <taxon>Bacilli</taxon>
        <taxon>Bacillales</taxon>
        <taxon>Bacillaceae</taxon>
        <taxon>Neobacillus</taxon>
    </lineage>
</organism>
<keyword evidence="4 6" id="KW-1133">Transmembrane helix</keyword>
<dbReference type="GO" id="GO:0055085">
    <property type="term" value="P:transmembrane transport"/>
    <property type="evidence" value="ECO:0007669"/>
    <property type="project" value="InterPro"/>
</dbReference>
<feature type="transmembrane region" description="Helical" evidence="6">
    <location>
        <begin position="177"/>
        <end position="201"/>
    </location>
</feature>
<feature type="transmembrane region" description="Helical" evidence="6">
    <location>
        <begin position="128"/>
        <end position="149"/>
    </location>
</feature>
<dbReference type="Pfam" id="PF00528">
    <property type="entry name" value="BPD_transp_1"/>
    <property type="match status" value="1"/>
</dbReference>
<feature type="transmembrane region" description="Helical" evidence="6">
    <location>
        <begin position="285"/>
        <end position="304"/>
    </location>
</feature>
<comment type="caution">
    <text evidence="8">The sequence shown here is derived from an EMBL/GenBank/DDBJ whole genome shotgun (WGS) entry which is preliminary data.</text>
</comment>
<evidence type="ECO:0000256" key="4">
    <source>
        <dbReference type="ARBA" id="ARBA00022989"/>
    </source>
</evidence>
<dbReference type="InterPro" id="IPR035906">
    <property type="entry name" value="MetI-like_sf"/>
</dbReference>
<proteinExistence type="inferred from homology"/>
<evidence type="ECO:0000256" key="3">
    <source>
        <dbReference type="ARBA" id="ARBA00022692"/>
    </source>
</evidence>
<dbReference type="CDD" id="cd06261">
    <property type="entry name" value="TM_PBP2"/>
    <property type="match status" value="1"/>
</dbReference>
<dbReference type="PROSITE" id="PS50928">
    <property type="entry name" value="ABC_TM1"/>
    <property type="match status" value="1"/>
</dbReference>
<dbReference type="AlphaFoldDB" id="A0A852TED3"/>
<protein>
    <submittedName>
        <fullName evidence="8">Multiple sugar transport system permease protein</fullName>
    </submittedName>
</protein>